<keyword evidence="3 6" id="KW-0479">Metal-binding</keyword>
<comment type="cofactor">
    <cofactor evidence="1">
        <name>Fe cation</name>
        <dbReference type="ChEBI" id="CHEBI:24875"/>
    </cofactor>
</comment>
<reference evidence="9" key="1">
    <citation type="journal article" date="2019" name="Gigascience">
        <title>De novo genome assembly of the endangered Acer yangbiense, a plant species with extremely small populations endemic to Yunnan Province, China.</title>
        <authorList>
            <person name="Yang J."/>
            <person name="Wariss H.M."/>
            <person name="Tao L."/>
            <person name="Zhang R."/>
            <person name="Yun Q."/>
            <person name="Hollingsworth P."/>
            <person name="Dao Z."/>
            <person name="Luo G."/>
            <person name="Guo H."/>
            <person name="Ma Y."/>
            <person name="Sun W."/>
        </authorList>
    </citation>
    <scope>NUCLEOTIDE SEQUENCE [LARGE SCALE GENOMIC DNA]</scope>
    <source>
        <strain evidence="9">cv. br00</strain>
    </source>
</reference>
<dbReference type="PANTHER" id="PTHR10209">
    <property type="entry name" value="OXIDOREDUCTASE, 2OG-FE II OXYGENASE FAMILY PROTEIN"/>
    <property type="match status" value="1"/>
</dbReference>
<dbReference type="PANTHER" id="PTHR10209:SF776">
    <property type="entry name" value="2OG-FE(II) OXYGENASE FAMILY OXIDOREDUCTASE"/>
    <property type="match status" value="1"/>
</dbReference>
<feature type="domain" description="Fe2OG dioxygenase" evidence="7">
    <location>
        <begin position="219"/>
        <end position="328"/>
    </location>
</feature>
<dbReference type="GO" id="GO:0051213">
    <property type="term" value="F:dioxygenase activity"/>
    <property type="evidence" value="ECO:0007669"/>
    <property type="project" value="UniProtKB-ARBA"/>
</dbReference>
<accession>A0A5N5L561</accession>
<keyword evidence="4 6" id="KW-0560">Oxidoreductase</keyword>
<evidence type="ECO:0000256" key="3">
    <source>
        <dbReference type="ARBA" id="ARBA00022723"/>
    </source>
</evidence>
<dbReference type="FunFam" id="2.60.120.330:FF:000005">
    <property type="entry name" value="1-aminocyclopropane-1-carboxylate oxidase homolog 1"/>
    <property type="match status" value="1"/>
</dbReference>
<dbReference type="PROSITE" id="PS51471">
    <property type="entry name" value="FE2OG_OXY"/>
    <property type="match status" value="1"/>
</dbReference>
<proteinExistence type="inferred from homology"/>
<name>A0A5N5L561_9ROSI</name>
<keyword evidence="5 6" id="KW-0408">Iron</keyword>
<evidence type="ECO:0000259" key="7">
    <source>
        <dbReference type="PROSITE" id="PS51471"/>
    </source>
</evidence>
<comment type="caution">
    <text evidence="8">The sequence shown here is derived from an EMBL/GenBank/DDBJ whole genome shotgun (WGS) entry which is preliminary data.</text>
</comment>
<evidence type="ECO:0000256" key="6">
    <source>
        <dbReference type="RuleBase" id="RU003682"/>
    </source>
</evidence>
<dbReference type="SUPFAM" id="SSF51197">
    <property type="entry name" value="Clavaminate synthase-like"/>
    <property type="match status" value="1"/>
</dbReference>
<dbReference type="EMBL" id="VDCV01000010">
    <property type="protein sequence ID" value="KAB5537638.1"/>
    <property type="molecule type" value="Genomic_DNA"/>
</dbReference>
<organism evidence="8 9">
    <name type="scientific">Salix brachista</name>
    <dbReference type="NCBI Taxonomy" id="2182728"/>
    <lineage>
        <taxon>Eukaryota</taxon>
        <taxon>Viridiplantae</taxon>
        <taxon>Streptophyta</taxon>
        <taxon>Embryophyta</taxon>
        <taxon>Tracheophyta</taxon>
        <taxon>Spermatophyta</taxon>
        <taxon>Magnoliopsida</taxon>
        <taxon>eudicotyledons</taxon>
        <taxon>Gunneridae</taxon>
        <taxon>Pentapetalae</taxon>
        <taxon>rosids</taxon>
        <taxon>fabids</taxon>
        <taxon>Malpighiales</taxon>
        <taxon>Salicaceae</taxon>
        <taxon>Saliceae</taxon>
        <taxon>Salix</taxon>
    </lineage>
</organism>
<keyword evidence="9" id="KW-1185">Reference proteome</keyword>
<gene>
    <name evidence="8" type="ORF">DKX38_015171</name>
</gene>
<evidence type="ECO:0000256" key="4">
    <source>
        <dbReference type="ARBA" id="ARBA00023002"/>
    </source>
</evidence>
<dbReference type="GO" id="GO:0046872">
    <property type="term" value="F:metal ion binding"/>
    <property type="evidence" value="ECO:0007669"/>
    <property type="project" value="UniProtKB-KW"/>
</dbReference>
<dbReference type="Proteomes" id="UP000326939">
    <property type="component" value="Chromosome 10"/>
</dbReference>
<comment type="similarity">
    <text evidence="2 6">Belongs to the iron/ascorbate-dependent oxidoreductase family.</text>
</comment>
<dbReference type="Pfam" id="PF14226">
    <property type="entry name" value="DIOX_N"/>
    <property type="match status" value="1"/>
</dbReference>
<dbReference type="Gene3D" id="2.60.120.330">
    <property type="entry name" value="B-lactam Antibiotic, Isopenicillin N Synthase, Chain"/>
    <property type="match status" value="1"/>
</dbReference>
<evidence type="ECO:0000313" key="8">
    <source>
        <dbReference type="EMBL" id="KAB5537638.1"/>
    </source>
</evidence>
<evidence type="ECO:0000256" key="1">
    <source>
        <dbReference type="ARBA" id="ARBA00001962"/>
    </source>
</evidence>
<dbReference type="AlphaFoldDB" id="A0A5N5L561"/>
<dbReference type="InterPro" id="IPR044861">
    <property type="entry name" value="IPNS-like_FE2OG_OXY"/>
</dbReference>
<protein>
    <recommendedName>
        <fullName evidence="7">Fe2OG dioxygenase domain-containing protein</fullName>
    </recommendedName>
</protein>
<dbReference type="InterPro" id="IPR026992">
    <property type="entry name" value="DIOX_N"/>
</dbReference>
<dbReference type="InterPro" id="IPR027443">
    <property type="entry name" value="IPNS-like_sf"/>
</dbReference>
<dbReference type="Pfam" id="PF03171">
    <property type="entry name" value="2OG-FeII_Oxy"/>
    <property type="match status" value="1"/>
</dbReference>
<sequence length="380" mass="42912">MVITVASTTGISATYDRLQEIKSFDESKSGVKGLVDAGITKVPRFFIRPPEDIAADDINTGEWTNTQFTIPVIDLKNMYSRRAEAVDGVKWAAKEVGFFQVVNHGVENRVLEEMLEAVRGFHEQPREVKEEYYSREMMRKVKYVSNFDLYKSKYANWRDTLFCVMGPDPLDPLELPLVSRDIMMEYSNNVCKLATVLFELLSEALGLKSDHLKEMDCAKGHALLSHYYPACPEPELAMGTTKHSDPDFLTILLQDDIGGLQIFHQNHWIDVPPVHGALIVNIGDLLQASTGILVKLQLISNDKFKSVEHRVVANHIGPRVSVASFFTPHLYLSTRLYGPIKELLSEENPPIYCEITVKDFIAYYDSKGLDGKSALPHFKL</sequence>
<evidence type="ECO:0000313" key="9">
    <source>
        <dbReference type="Proteomes" id="UP000326939"/>
    </source>
</evidence>
<evidence type="ECO:0000256" key="2">
    <source>
        <dbReference type="ARBA" id="ARBA00008056"/>
    </source>
</evidence>
<evidence type="ECO:0000256" key="5">
    <source>
        <dbReference type="ARBA" id="ARBA00023004"/>
    </source>
</evidence>
<dbReference type="InterPro" id="IPR005123">
    <property type="entry name" value="Oxoglu/Fe-dep_dioxygenase_dom"/>
</dbReference>